<keyword evidence="1" id="KW-0812">Transmembrane</keyword>
<keyword evidence="2" id="KW-1185">Reference proteome</keyword>
<dbReference type="KEGG" id="dpte:113790782"/>
<gene>
    <name evidence="3" type="primary">LOC113790782</name>
</gene>
<dbReference type="AlphaFoldDB" id="A0A6P6XSD0"/>
<keyword evidence="1" id="KW-0472">Membrane</keyword>
<evidence type="ECO:0000256" key="1">
    <source>
        <dbReference type="SAM" id="Phobius"/>
    </source>
</evidence>
<dbReference type="RefSeq" id="XP_027196285.1">
    <property type="nucleotide sequence ID" value="XM_027340484.1"/>
</dbReference>
<evidence type="ECO:0000313" key="2">
    <source>
        <dbReference type="Proteomes" id="UP000515146"/>
    </source>
</evidence>
<dbReference type="InParanoid" id="A0A6P6XSD0"/>
<proteinExistence type="predicted"/>
<name>A0A6P6XSD0_DERPT</name>
<feature type="transmembrane region" description="Helical" evidence="1">
    <location>
        <begin position="9"/>
        <end position="27"/>
    </location>
</feature>
<evidence type="ECO:0000313" key="3">
    <source>
        <dbReference type="RefSeq" id="XP_027196285.1"/>
    </source>
</evidence>
<keyword evidence="1" id="KW-1133">Transmembrane helix</keyword>
<sequence>MIMMAISKMIRIPVIIIVIMAMMIISFECFEIDQQQLPLSYGSTFSHGDKMPDIPVNQLLIVGIPDSIKPLLMSPQPPPPPPTLTLSSLAQLFGPQALMLQMDKDIEHQNMDNSYPTSNMIDHSSSIQPTLSTSSLVQEIDQDDEKKISPKIDQLEKFSPKFQGFVAEMKIRWKIRPIDSGDDDNDRDHYNKQRFRRYRRRNRHHHHYHHHDDNDTFEPDELMIKKRTKRQSITDIGEIFNNMFRQAKTTATNGMAKMQRTIQTNSRRLFGNVLNNNNTNRIGESMGLSKLWSRIFNIYDQNINNRLRTVHNK</sequence>
<dbReference type="Proteomes" id="UP000515146">
    <property type="component" value="Unplaced"/>
</dbReference>
<dbReference type="OrthoDB" id="6516125at2759"/>
<reference evidence="3" key="1">
    <citation type="submission" date="2025-08" db="UniProtKB">
        <authorList>
            <consortium name="RefSeq"/>
        </authorList>
    </citation>
    <scope>IDENTIFICATION</scope>
    <source>
        <strain evidence="3">Airmid</strain>
    </source>
</reference>
<accession>A0A6P6XSD0</accession>
<protein>
    <submittedName>
        <fullName evidence="3">Uncharacterized protein LOC113790782</fullName>
    </submittedName>
</protein>
<organism evidence="2 3">
    <name type="scientific">Dermatophagoides pteronyssinus</name>
    <name type="common">European house dust mite</name>
    <dbReference type="NCBI Taxonomy" id="6956"/>
    <lineage>
        <taxon>Eukaryota</taxon>
        <taxon>Metazoa</taxon>
        <taxon>Ecdysozoa</taxon>
        <taxon>Arthropoda</taxon>
        <taxon>Chelicerata</taxon>
        <taxon>Arachnida</taxon>
        <taxon>Acari</taxon>
        <taxon>Acariformes</taxon>
        <taxon>Sarcoptiformes</taxon>
        <taxon>Astigmata</taxon>
        <taxon>Psoroptidia</taxon>
        <taxon>Analgoidea</taxon>
        <taxon>Pyroglyphidae</taxon>
        <taxon>Dermatophagoidinae</taxon>
        <taxon>Dermatophagoides</taxon>
    </lineage>
</organism>